<accession>A0A1G6VPK0</accession>
<feature type="binding site" evidence="9">
    <location>
        <position position="52"/>
    </location>
    <ligand>
        <name>FAD</name>
        <dbReference type="ChEBI" id="CHEBI:57692"/>
    </ligand>
</feature>
<evidence type="ECO:0000256" key="8">
    <source>
        <dbReference type="ARBA" id="ARBA00047776"/>
    </source>
</evidence>
<comment type="cofactor">
    <cofactor evidence="1 9">
        <name>FAD</name>
        <dbReference type="ChEBI" id="CHEBI:57692"/>
    </cofactor>
</comment>
<keyword evidence="7" id="KW-0560">Oxidoreductase</keyword>
<feature type="binding site" evidence="9">
    <location>
        <position position="44"/>
    </location>
    <ligand>
        <name>FAD</name>
        <dbReference type="ChEBI" id="CHEBI:57692"/>
    </ligand>
</feature>
<sequence length="456" mass="49667">MTQNLARPLRVAIVGAGPAGIYAADALMKSDTAAGRGVSIDLFERMPAPFGLIRYGVAPDHPRIKGIITALHKVLDKDQVRLLGNIDYGTDINLEDLRRYYDAVIFSTGANADRALDIPGIDLDGSYGAADFVSWYDGHPDVPREWPLDAEKVAVLGVGNVALDVARVLAKTGDELLPTEIPANVYEGLKNNKAVEVHVFGRRGPAQAKFTPLELRELDHSPTIEVIVDPEDIDYDEGSEAARRGSKQVDMVANTLQDWAIRDVGNRPHKLFLHFFESPTEVLGEDGKVVGLRTERTALDGTGNVKGTGKFNDWDVTAVYRAVGYLSQNIAKLPFDEQAGTVPNEAGRVIGDDGAPLAGTYVTGWIKRGPVGLIGHTKGDANETVANLLADAPDLVGAAEPDEDAVVKFLDEKQVPYTTWDGWYRLDAHERSLGEPEGRERIKVVEREDMLRASKK</sequence>
<dbReference type="PANTHER" id="PTHR48467">
    <property type="entry name" value="GLUTAMATE SYNTHASE 1 [NADH], CHLOROPLASTIC-LIKE"/>
    <property type="match status" value="1"/>
</dbReference>
<protein>
    <recommendedName>
        <fullName evidence="3">ferredoxin--NADP(+) reductase</fullName>
        <ecNumber evidence="3">1.18.1.2</ecNumber>
    </recommendedName>
</protein>
<dbReference type="PANTHER" id="PTHR48467:SF1">
    <property type="entry name" value="GLUTAMATE SYNTHASE 1 [NADH], CHLOROPLASTIC-LIKE"/>
    <property type="match status" value="1"/>
</dbReference>
<dbReference type="InterPro" id="IPR036188">
    <property type="entry name" value="FAD/NAD-bd_sf"/>
</dbReference>
<evidence type="ECO:0000256" key="7">
    <source>
        <dbReference type="ARBA" id="ARBA00023002"/>
    </source>
</evidence>
<evidence type="ECO:0000256" key="2">
    <source>
        <dbReference type="ARBA" id="ARBA00008312"/>
    </source>
</evidence>
<keyword evidence="4" id="KW-0285">Flavoprotein</keyword>
<dbReference type="SUPFAM" id="SSF51971">
    <property type="entry name" value="Nucleotide-binding domain"/>
    <property type="match status" value="1"/>
</dbReference>
<keyword evidence="6 10" id="KW-0521">NADP</keyword>
<dbReference type="Gene3D" id="3.50.50.60">
    <property type="entry name" value="FAD/NAD(P)-binding domain"/>
    <property type="match status" value="1"/>
</dbReference>
<dbReference type="InterPro" id="IPR021163">
    <property type="entry name" value="Ferredox_Rdtase_adrenod"/>
</dbReference>
<dbReference type="InterPro" id="IPR023753">
    <property type="entry name" value="FAD/NAD-binding_dom"/>
</dbReference>
<feature type="domain" description="FAD/NAD(P)-binding" evidence="11">
    <location>
        <begin position="10"/>
        <end position="175"/>
    </location>
</feature>
<keyword evidence="5 9" id="KW-0274">FAD</keyword>
<feature type="binding site" evidence="9">
    <location>
        <position position="365"/>
    </location>
    <ligand>
        <name>FAD</name>
        <dbReference type="ChEBI" id="CHEBI:57692"/>
    </ligand>
</feature>
<evidence type="ECO:0000256" key="3">
    <source>
        <dbReference type="ARBA" id="ARBA00013223"/>
    </source>
</evidence>
<feature type="binding site" evidence="10">
    <location>
        <begin position="202"/>
        <end position="203"/>
    </location>
    <ligand>
        <name>NADP(+)</name>
        <dbReference type="ChEBI" id="CHEBI:58349"/>
    </ligand>
</feature>
<dbReference type="PIRSF" id="PIRSF000362">
    <property type="entry name" value="FNR"/>
    <property type="match status" value="1"/>
</dbReference>
<gene>
    <name evidence="12" type="ORF">SAMN05444580_10582</name>
</gene>
<evidence type="ECO:0000256" key="10">
    <source>
        <dbReference type="PIRSR" id="PIRSR000362-2"/>
    </source>
</evidence>
<dbReference type="InterPro" id="IPR055275">
    <property type="entry name" value="Ferredox_Rdtase"/>
</dbReference>
<comment type="catalytic activity">
    <reaction evidence="8">
        <text>2 reduced [2Fe-2S]-[ferredoxin] + NADP(+) + H(+) = 2 oxidized [2Fe-2S]-[ferredoxin] + NADPH</text>
        <dbReference type="Rhea" id="RHEA:20125"/>
        <dbReference type="Rhea" id="RHEA-COMP:10000"/>
        <dbReference type="Rhea" id="RHEA-COMP:10001"/>
        <dbReference type="ChEBI" id="CHEBI:15378"/>
        <dbReference type="ChEBI" id="CHEBI:33737"/>
        <dbReference type="ChEBI" id="CHEBI:33738"/>
        <dbReference type="ChEBI" id="CHEBI:57783"/>
        <dbReference type="ChEBI" id="CHEBI:58349"/>
        <dbReference type="EC" id="1.18.1.2"/>
    </reaction>
</comment>
<dbReference type="RefSeq" id="WP_072846170.1">
    <property type="nucleotide sequence ID" value="NZ_FNAB01000005.1"/>
</dbReference>
<dbReference type="PRINTS" id="PR00419">
    <property type="entry name" value="ADXRDTASE"/>
</dbReference>
<evidence type="ECO:0000256" key="9">
    <source>
        <dbReference type="PIRSR" id="PIRSR000362-1"/>
    </source>
</evidence>
<evidence type="ECO:0000256" key="4">
    <source>
        <dbReference type="ARBA" id="ARBA00022630"/>
    </source>
</evidence>
<evidence type="ECO:0000256" key="1">
    <source>
        <dbReference type="ARBA" id="ARBA00001974"/>
    </source>
</evidence>
<dbReference type="EMBL" id="FNAB01000005">
    <property type="protein sequence ID" value="SDD55353.1"/>
    <property type="molecule type" value="Genomic_DNA"/>
</dbReference>
<feature type="binding site" evidence="9">
    <location>
        <begin position="372"/>
        <end position="374"/>
    </location>
    <ligand>
        <name>FAD</name>
        <dbReference type="ChEBI" id="CHEBI:57692"/>
    </ligand>
</feature>
<dbReference type="Pfam" id="PF07992">
    <property type="entry name" value="Pyr_redox_2"/>
    <property type="match status" value="1"/>
</dbReference>
<reference evidence="12 13" key="1">
    <citation type="submission" date="2016-10" db="EMBL/GenBank/DDBJ databases">
        <authorList>
            <person name="de Groot N.N."/>
        </authorList>
    </citation>
    <scope>NUCLEOTIDE SEQUENCE [LARGE SCALE GENOMIC DNA]</scope>
    <source>
        <strain evidence="12 13">JCM 11308</strain>
    </source>
</reference>
<organism evidence="12 13">
    <name type="scientific">Rhodococcus tukisamuensis</name>
    <dbReference type="NCBI Taxonomy" id="168276"/>
    <lineage>
        <taxon>Bacteria</taxon>
        <taxon>Bacillati</taxon>
        <taxon>Actinomycetota</taxon>
        <taxon>Actinomycetes</taxon>
        <taxon>Mycobacteriales</taxon>
        <taxon>Nocardiaceae</taxon>
        <taxon>Rhodococcus</taxon>
    </lineage>
</organism>
<dbReference type="STRING" id="168276.SAMN05444580_10582"/>
<dbReference type="AlphaFoldDB" id="A0A1G6VPK0"/>
<feature type="binding site" evidence="9">
    <location>
        <position position="19"/>
    </location>
    <ligand>
        <name>FAD</name>
        <dbReference type="ChEBI" id="CHEBI:57692"/>
    </ligand>
</feature>
<dbReference type="Proteomes" id="UP000199417">
    <property type="component" value="Unassembled WGS sequence"/>
</dbReference>
<evidence type="ECO:0000256" key="6">
    <source>
        <dbReference type="ARBA" id="ARBA00022857"/>
    </source>
</evidence>
<dbReference type="GO" id="GO:0004324">
    <property type="term" value="F:ferredoxin-NADP+ reductase activity"/>
    <property type="evidence" value="ECO:0007669"/>
    <property type="project" value="UniProtKB-EC"/>
</dbReference>
<name>A0A1G6VPK0_9NOCA</name>
<evidence type="ECO:0000256" key="5">
    <source>
        <dbReference type="ARBA" id="ARBA00022827"/>
    </source>
</evidence>
<dbReference type="EC" id="1.18.1.2" evidence="3"/>
<evidence type="ECO:0000313" key="13">
    <source>
        <dbReference type="Proteomes" id="UP000199417"/>
    </source>
</evidence>
<comment type="similarity">
    <text evidence="2">Belongs to the ferredoxin--NADP reductase type 1 family.</text>
</comment>
<keyword evidence="13" id="KW-1185">Reference proteome</keyword>
<evidence type="ECO:0000313" key="12">
    <source>
        <dbReference type="EMBL" id="SDD55353.1"/>
    </source>
</evidence>
<proteinExistence type="inferred from homology"/>
<dbReference type="Gene3D" id="3.40.50.720">
    <property type="entry name" value="NAD(P)-binding Rossmann-like Domain"/>
    <property type="match status" value="1"/>
</dbReference>
<feature type="binding site" evidence="10">
    <location>
        <position position="214"/>
    </location>
    <ligand>
        <name>NADP(+)</name>
        <dbReference type="ChEBI" id="CHEBI:58349"/>
    </ligand>
</feature>
<evidence type="ECO:0000259" key="11">
    <source>
        <dbReference type="Pfam" id="PF07992"/>
    </source>
</evidence>
<feature type="binding site" evidence="10">
    <location>
        <position position="372"/>
    </location>
    <ligand>
        <name>NADP(+)</name>
        <dbReference type="ChEBI" id="CHEBI:58349"/>
    </ligand>
</feature>